<sequence>MVLQDSVHQLCPVLMRLLLKVFPAISIRVKWAVGLSISAFSDNHFPHMYSGSYFFAFYMLLLSVLLVSFVRYICFNDKLV</sequence>
<reference evidence="2" key="1">
    <citation type="journal article" date="2009" name="PLoS Genet.">
        <title>Sequencing, mapping, and analysis of 27,455 maize full-length cDNAs.</title>
        <authorList>
            <person name="Soderlund C."/>
            <person name="Descour A."/>
            <person name="Kudrna D."/>
            <person name="Bomhoff M."/>
            <person name="Boyd L."/>
            <person name="Currie J."/>
            <person name="Angelova A."/>
            <person name="Collura K."/>
            <person name="Wissotski M."/>
            <person name="Ashley E."/>
            <person name="Morrow D."/>
            <person name="Fernandes J."/>
            <person name="Walbot V."/>
            <person name="Yu Y."/>
        </authorList>
    </citation>
    <scope>NUCLEOTIDE SEQUENCE</scope>
    <source>
        <strain evidence="2">B73</strain>
    </source>
</reference>
<feature type="transmembrane region" description="Helical" evidence="1">
    <location>
        <begin position="53"/>
        <end position="74"/>
    </location>
</feature>
<name>B4FM81_MAIZE</name>
<keyword evidence="1" id="KW-0812">Transmembrane</keyword>
<evidence type="ECO:0000256" key="1">
    <source>
        <dbReference type="SAM" id="Phobius"/>
    </source>
</evidence>
<accession>B4FM81</accession>
<dbReference type="AlphaFoldDB" id="B4FM81"/>
<dbReference type="EMBL" id="BT038219">
    <property type="protein sequence ID" value="ACF83224.1"/>
    <property type="molecule type" value="mRNA"/>
</dbReference>
<protein>
    <submittedName>
        <fullName evidence="2">Uncharacterized protein</fullName>
    </submittedName>
</protein>
<organism evidence="2">
    <name type="scientific">Zea mays</name>
    <name type="common">Maize</name>
    <dbReference type="NCBI Taxonomy" id="4577"/>
    <lineage>
        <taxon>Eukaryota</taxon>
        <taxon>Viridiplantae</taxon>
        <taxon>Streptophyta</taxon>
        <taxon>Embryophyta</taxon>
        <taxon>Tracheophyta</taxon>
        <taxon>Spermatophyta</taxon>
        <taxon>Magnoliopsida</taxon>
        <taxon>Liliopsida</taxon>
        <taxon>Poales</taxon>
        <taxon>Poaceae</taxon>
        <taxon>PACMAD clade</taxon>
        <taxon>Panicoideae</taxon>
        <taxon>Andropogonodae</taxon>
        <taxon>Andropogoneae</taxon>
        <taxon>Tripsacinae</taxon>
        <taxon>Zea</taxon>
    </lineage>
</organism>
<dbReference type="EMBL" id="BT067058">
    <property type="protein sequence ID" value="ACN33955.1"/>
    <property type="molecule type" value="mRNA"/>
</dbReference>
<proteinExistence type="evidence at transcript level"/>
<dbReference type="HOGENOM" id="CLU_2593276_0_0_1"/>
<evidence type="ECO:0000313" key="2">
    <source>
        <dbReference type="EMBL" id="ACF83224.1"/>
    </source>
</evidence>
<keyword evidence="1" id="KW-1133">Transmembrane helix</keyword>
<keyword evidence="1" id="KW-0472">Membrane</keyword>